<dbReference type="Proteomes" id="UP000693682">
    <property type="component" value="Segment"/>
</dbReference>
<accession>A0A8F3EAB0</accession>
<feature type="region of interest" description="Disordered" evidence="1">
    <location>
        <begin position="1"/>
        <end position="24"/>
    </location>
</feature>
<gene>
    <name evidence="2" type="primary">76</name>
    <name evidence="2" type="ORF">SEA_HONK_76</name>
</gene>
<organism evidence="2 3">
    <name type="scientific">Microbacterium phage Honk</name>
    <dbReference type="NCBI Taxonomy" id="2836095"/>
    <lineage>
        <taxon>Viruses</taxon>
        <taxon>Duplodnaviria</taxon>
        <taxon>Heunggongvirae</taxon>
        <taxon>Uroviricota</taxon>
        <taxon>Caudoviricetes</taxon>
        <taxon>Casidaviridae</taxon>
        <taxon>Honkvirus</taxon>
        <taxon>Honkvirus honk</taxon>
    </lineage>
</organism>
<evidence type="ECO:0000256" key="1">
    <source>
        <dbReference type="SAM" id="MobiDB-lite"/>
    </source>
</evidence>
<sequence length="97" mass="10636">MLTREECDAALLGPPPPDELTPDDIRARVNARPEETLRERISAAMWLDLVTVQNYGPGAPTPAPEARWQAWNDVTGAMLADEAARLFELGEGRHADA</sequence>
<dbReference type="EMBL" id="MW862981">
    <property type="protein sequence ID" value="QWY81899.1"/>
    <property type="molecule type" value="Genomic_DNA"/>
</dbReference>
<keyword evidence="3" id="KW-1185">Reference proteome</keyword>
<evidence type="ECO:0000313" key="3">
    <source>
        <dbReference type="Proteomes" id="UP000693682"/>
    </source>
</evidence>
<protein>
    <submittedName>
        <fullName evidence="2">Uncharacterized protein</fullName>
    </submittedName>
</protein>
<name>A0A8F3EAB0_9CAUD</name>
<proteinExistence type="predicted"/>
<reference evidence="2" key="1">
    <citation type="submission" date="2021-04" db="EMBL/GenBank/DDBJ databases">
        <authorList>
            <person name="Ulbrich M."/>
            <person name="Aldana K.S."/>
            <person name="Brown J.W."/>
            <person name="Campbell D.M."/>
            <person name="Chai A.E."/>
            <person name="Dalson K.A."/>
            <person name="Dembinski E."/>
            <person name="Gomez D.E."/>
            <person name="Gupta K."/>
            <person name="Guyot M."/>
            <person name="Hocutt K.M."/>
            <person name="Holsinger J.M."/>
            <person name="Ibarra L.A."/>
            <person name="Jeon T.-Y."/>
            <person name="Mackenzie M."/>
            <person name="Marquez I.-P.P."/>
            <person name="Mathenge R.W."/>
            <person name="Mo B.F."/>
            <person name="Nelson S."/>
            <person name="Zepeda J."/>
            <person name="Zhang L.J."/>
            <person name="Ngo R."/>
            <person name="Tse V.Y."/>
            <person name="Garlena R.A."/>
            <person name="Russell D.A."/>
            <person name="Pope W.H."/>
            <person name="Jacobs-Sera D."/>
            <person name="Hatfull G.F."/>
            <person name="Reddi K."/>
            <person name="Moberg-Parker J."/>
            <person name="Freise A.C."/>
        </authorList>
    </citation>
    <scope>NUCLEOTIDE SEQUENCE</scope>
</reference>
<evidence type="ECO:0000313" key="2">
    <source>
        <dbReference type="EMBL" id="QWY81899.1"/>
    </source>
</evidence>